<proteinExistence type="predicted"/>
<evidence type="ECO:0008006" key="4">
    <source>
        <dbReference type="Google" id="ProtNLM"/>
    </source>
</evidence>
<evidence type="ECO:0000313" key="2">
    <source>
        <dbReference type="Ensembl" id="ENSPCOP00000011618.1"/>
    </source>
</evidence>
<keyword evidence="3" id="KW-1185">Reference proteome</keyword>
<feature type="region of interest" description="Disordered" evidence="1">
    <location>
        <begin position="39"/>
        <end position="64"/>
    </location>
</feature>
<evidence type="ECO:0000256" key="1">
    <source>
        <dbReference type="SAM" id="MobiDB-lite"/>
    </source>
</evidence>
<feature type="compositionally biased region" description="Polar residues" evidence="1">
    <location>
        <begin position="12"/>
        <end position="22"/>
    </location>
</feature>
<dbReference type="PANTHER" id="PTHR48426">
    <property type="entry name" value="CHROMATIN TARGET OF PRMT1 PROTEIN"/>
    <property type="match status" value="1"/>
</dbReference>
<reference evidence="2" key="2">
    <citation type="submission" date="2025-09" db="UniProtKB">
        <authorList>
            <consortium name="Ensembl"/>
        </authorList>
    </citation>
    <scope>IDENTIFICATION</scope>
</reference>
<name>A0A2K6FCB6_PROCO</name>
<dbReference type="Ensembl" id="ENSPCOT00000022207.1">
    <property type="protein sequence ID" value="ENSPCOP00000011618.1"/>
    <property type="gene ID" value="ENSPCOG00000017333.1"/>
</dbReference>
<dbReference type="PANTHER" id="PTHR48426:SF1">
    <property type="entry name" value="CHROMATIN TARGET OF PRMT1 PROTEIN"/>
    <property type="match status" value="1"/>
</dbReference>
<organism evidence="2 3">
    <name type="scientific">Propithecus coquereli</name>
    <name type="common">Coquerel's sifaka</name>
    <name type="synonym">Propithecus verreauxi coquereli</name>
    <dbReference type="NCBI Taxonomy" id="379532"/>
    <lineage>
        <taxon>Eukaryota</taxon>
        <taxon>Metazoa</taxon>
        <taxon>Chordata</taxon>
        <taxon>Craniata</taxon>
        <taxon>Vertebrata</taxon>
        <taxon>Euteleostomi</taxon>
        <taxon>Mammalia</taxon>
        <taxon>Eutheria</taxon>
        <taxon>Euarchontoglires</taxon>
        <taxon>Primates</taxon>
        <taxon>Strepsirrhini</taxon>
        <taxon>Lemuriformes</taxon>
        <taxon>Indriidae</taxon>
        <taxon>Propithecus</taxon>
    </lineage>
</organism>
<dbReference type="AlphaFoldDB" id="A0A2K6FCB6"/>
<feature type="region of interest" description="Disordered" evidence="1">
    <location>
        <begin position="1"/>
        <end position="22"/>
    </location>
</feature>
<protein>
    <recommendedName>
        <fullName evidence="4">Chromatin target of PRMT1 protein C-terminal domain-containing protein</fullName>
    </recommendedName>
</protein>
<sequence>MAAQSAPKVALKSTTRMSPNERFTNMLRNKQPMPVNIRPSMQQQQHPASARNGRLAQQRENRRSVQAALKLQQSVKQRLGKSNIQAPLGQPIGALAGGAIGGGGLPIIHRGLPRGGLNPTTGYLSKGKEIGILNRYVPSYVCCSTSHNSQGIEST</sequence>
<dbReference type="InterPro" id="IPR052656">
    <property type="entry name" value="CTOP_PRMT1"/>
</dbReference>
<evidence type="ECO:0000313" key="3">
    <source>
        <dbReference type="Proteomes" id="UP000233160"/>
    </source>
</evidence>
<dbReference type="Proteomes" id="UP000233160">
    <property type="component" value="Unassembled WGS sequence"/>
</dbReference>
<reference evidence="2" key="1">
    <citation type="submission" date="2025-08" db="UniProtKB">
        <authorList>
            <consortium name="Ensembl"/>
        </authorList>
    </citation>
    <scope>IDENTIFICATION</scope>
</reference>
<accession>A0A2K6FCB6</accession>
<dbReference type="GeneTree" id="ENSGT00390000002869"/>
<dbReference type="STRING" id="379532.ENSPCOP00000011618"/>